<keyword evidence="2" id="KW-1185">Reference proteome</keyword>
<dbReference type="Proteomes" id="UP000240259">
    <property type="component" value="Unassembled WGS sequence"/>
</dbReference>
<protein>
    <submittedName>
        <fullName evidence="1">Uncharacterized protein</fullName>
    </submittedName>
</protein>
<evidence type="ECO:0000313" key="1">
    <source>
        <dbReference type="EMBL" id="PTE10607.1"/>
    </source>
</evidence>
<gene>
    <name evidence="1" type="ORF">C9427_11165</name>
</gene>
<comment type="caution">
    <text evidence="1">The sequence shown here is derived from an EMBL/GenBank/DDBJ whole genome shotgun (WGS) entry which is preliminary data.</text>
</comment>
<dbReference type="AlphaFoldDB" id="A0A2T4IY76"/>
<proteinExistence type="predicted"/>
<accession>A0A2T4IY76</accession>
<evidence type="ECO:0000313" key="2">
    <source>
        <dbReference type="Proteomes" id="UP000240259"/>
    </source>
</evidence>
<dbReference type="EMBL" id="PZJX01000024">
    <property type="protein sequence ID" value="PTE10607.1"/>
    <property type="molecule type" value="Genomic_DNA"/>
</dbReference>
<name>A0A2T4IY76_9HYPH</name>
<organism evidence="1 2">
    <name type="scientific">Mesorhizobium helmanticense</name>
    <dbReference type="NCBI Taxonomy" id="1776423"/>
    <lineage>
        <taxon>Bacteria</taxon>
        <taxon>Pseudomonadati</taxon>
        <taxon>Pseudomonadota</taxon>
        <taxon>Alphaproteobacteria</taxon>
        <taxon>Hyphomicrobiales</taxon>
        <taxon>Phyllobacteriaceae</taxon>
        <taxon>Mesorhizobium</taxon>
    </lineage>
</organism>
<reference evidence="1 2" key="1">
    <citation type="submission" date="2018-03" db="EMBL/GenBank/DDBJ databases">
        <title>Genome sequence of the symbiotic type strain Mesorhizobium helmanticense CSLC115NT isolated from Lotus corniculatus nodules.</title>
        <authorList>
            <person name="Sannazzaro A.I."/>
            <person name="Torres Tejerizo G.A."/>
            <person name="Dip D."/>
            <person name="Caballero M."/>
            <person name="Pistorio M."/>
            <person name="Estrella M.J."/>
        </authorList>
    </citation>
    <scope>NUCLEOTIDE SEQUENCE [LARGE SCALE GENOMIC DNA]</scope>
    <source>
        <strain evidence="1 2">CSLC115N</strain>
    </source>
</reference>
<sequence>MPDIIAIDCPAHRCRRRPTLMLQVLCCKCEAKHRQNHSRRPVFPFGAAMAQIGWGEYPRPARVAT</sequence>